<dbReference type="EMBL" id="JBIMZQ010000061">
    <property type="protein sequence ID" value="KAL3657729.1"/>
    <property type="molecule type" value="Genomic_DNA"/>
</dbReference>
<name>A0ABD3EX76_9STRA</name>
<accession>A0ABD3EX76</accession>
<proteinExistence type="predicted"/>
<evidence type="ECO:0000313" key="1">
    <source>
        <dbReference type="EMBL" id="KAL3657729.1"/>
    </source>
</evidence>
<comment type="caution">
    <text evidence="1">The sequence shown here is derived from an EMBL/GenBank/DDBJ whole genome shotgun (WGS) entry which is preliminary data.</text>
</comment>
<sequence>MLCYGIQTKNNLWNVVIEYFRLFRYGFLMPMCGVESIGMDNPKDQEYFLRAAMADDVVLGELSGVDALIDQWQRYSSYFWKLYLHLNKMEQQPLGAMNADATLSFTITAATLRFVFPHLLDDEPSHDDEIDDIPATYASLRTRFIGLRLHCQCSIRFSWDDAVGRVTQLEATVDLLSPLLHELGNLELVSCVLEKALITPEYLLGEMPQR</sequence>
<protein>
    <submittedName>
        <fullName evidence="1">Uncharacterized protein</fullName>
    </submittedName>
</protein>
<evidence type="ECO:0000313" key="2">
    <source>
        <dbReference type="Proteomes" id="UP001632037"/>
    </source>
</evidence>
<organism evidence="1 2">
    <name type="scientific">Phytophthora oleae</name>
    <dbReference type="NCBI Taxonomy" id="2107226"/>
    <lineage>
        <taxon>Eukaryota</taxon>
        <taxon>Sar</taxon>
        <taxon>Stramenopiles</taxon>
        <taxon>Oomycota</taxon>
        <taxon>Peronosporomycetes</taxon>
        <taxon>Peronosporales</taxon>
        <taxon>Peronosporaceae</taxon>
        <taxon>Phytophthora</taxon>
    </lineage>
</organism>
<reference evidence="1 2" key="1">
    <citation type="submission" date="2024-09" db="EMBL/GenBank/DDBJ databases">
        <title>Genome sequencing and assembly of Phytophthora oleae, isolate VK10A, causative agent of rot of olive drupes.</title>
        <authorList>
            <person name="Conti Taguali S."/>
            <person name="Riolo M."/>
            <person name="La Spada F."/>
            <person name="Cacciola S.O."/>
            <person name="Dionisio G."/>
        </authorList>
    </citation>
    <scope>NUCLEOTIDE SEQUENCE [LARGE SCALE GENOMIC DNA]</scope>
    <source>
        <strain evidence="1 2">VK10A</strain>
    </source>
</reference>
<gene>
    <name evidence="1" type="ORF">V7S43_017302</name>
</gene>
<keyword evidence="2" id="KW-1185">Reference proteome</keyword>
<dbReference type="Proteomes" id="UP001632037">
    <property type="component" value="Unassembled WGS sequence"/>
</dbReference>
<dbReference type="AlphaFoldDB" id="A0ABD3EX76"/>